<sequence>MPVKTSTHRVIVTAQHASKIPSDMFRTHRGRANGIHHDVAGGVGRKAHHKNKQWVAEQGGSTRENNTAGLDSGRWERGGYRGGRGRGRVSRAKFPNASVTFRRREALDVEGTTGSEGEQSEAGDDVEVDEVEEPELDTAEEREKFWQELVKAREVERKKAIADGKMDDPLIPKRLEDAITMVGTCMDMCARFERYRRERENNLFEWETIPGTKRVDHKRAVKMYERAAGDKTLPSDLRPPKVLQRTLDYLFHDLLPRGGFSATFNFIRDRSRAVRNDFTMQHNTGALAIECHDRCARFHILALHIERDRPGFSIQMEEQQLMNTLQSLKEFYEDQRGRYQSSSELEMRVYHRLIHIRDQKERHEDIPSSISMHPVFELTTKFRTHVQAKSAPITKNSPLVVDSQGMGIFAELATVLREEGSVVMIYLVACILERLFGKDKIEDIESIRGDIALPDIIDGYSGIVDIQDNHNTEEQESPDSNAVVEEQTGEQTYDTCSVAESRPSISPLKPSGTQWLNETFGPTPTASTIFGKPPAQEMASPSQPSTTQSSQSAFSNLSSVPSAFGSPSIFGNPFQSSGSLGAQSKDTSTPTSVFGNSTQSIFRQSPTANLTNSSPMPAATSSNSAFSSFAAPSPTMLSKPVFDQPITPIPDNGLSKHSLSSSMPLAQSPSVTPSLNPFAPVFTPPKMSSQSNGGGTLPTKTDVPTPTSDISQSSKRRRQSGTLLGGCLTTEPLSLGDDVFPSSGTFAAPSIRTTSSHGSLFASTSTDDLAYATSPSPLAQPPPLGKHQPISLPPTPTATTFIPAVASSRPLKSIFGSLGSLQTSLSAAPTEILSPLVIPSPGTSRSLGSIPSFLRNELSETPTRSTLREVLTSSRDTLQSSLTRRPSLPSSDVPVNEEADNITAGAFSRKCSLVREVFERWRKRTSTRVKWSEACQRSDAYSRKVQNERLTQSTGYSPENKRKARPTESHTPVRKRMRQRLSAEYKPPRTDEDLAKRFEKNHEEHERRWARGSFLRTLQGRVERLASGCVMHSRWSAWLSLNPENDGTAIWLEQKFNVPASGQWKNESIFQIPIKLPSVKNSDSIFPGLIVFECTPLEEVKDDLERKFRILEDCTRLRDVIQALPPKRHYMPSLLTISWSESEQSNSLSDLAEMISTMLQEGVLHAHYKLSLSAVTKDLDSKLGEAIGLLSLDVSGKYVLGMSSTELFASLQLSPQNFALKWLDQCLIDEEFNWNLHGQMLEMFVDYLNRTSQARLDLSAEGPKIDGLPPLNLRHISDSRQTFDSIEDWLQLPLIREVANEILEDVKSHRDMGREFPSRSFIPQLCDLAQDHVGRMLKIKPTEVHCIQKAQYAAVLDAVKEWGLSYEEKLHAMYTIRLRRSPKRRSSFGTSIASRSSTPTKRRRISLSEVSTIGDDDTLGVNVTPSYASLPLSAATSPAPSEDLSTPVTVAMLRTLTKSVKAKYSGSPLAKN</sequence>
<feature type="compositionally biased region" description="Polar residues" evidence="1">
    <location>
        <begin position="698"/>
        <end position="713"/>
    </location>
</feature>
<feature type="compositionally biased region" description="Polar residues" evidence="1">
    <location>
        <begin position="59"/>
        <end position="69"/>
    </location>
</feature>
<dbReference type="InterPro" id="IPR005062">
    <property type="entry name" value="SAC3/GANP/THP3_conserved"/>
</dbReference>
<feature type="region of interest" description="Disordered" evidence="1">
    <location>
        <begin position="874"/>
        <end position="895"/>
    </location>
</feature>
<proteinExistence type="predicted"/>
<feature type="compositionally biased region" description="Acidic residues" evidence="1">
    <location>
        <begin position="118"/>
        <end position="138"/>
    </location>
</feature>
<dbReference type="InterPro" id="IPR045107">
    <property type="entry name" value="SAC3/GANP/THP3"/>
</dbReference>
<feature type="compositionally biased region" description="Low complexity" evidence="1">
    <location>
        <begin position="877"/>
        <end position="891"/>
    </location>
</feature>
<feature type="compositionally biased region" description="Low complexity" evidence="1">
    <location>
        <begin position="540"/>
        <end position="558"/>
    </location>
</feature>
<feature type="region of interest" description="Disordered" evidence="1">
    <location>
        <begin position="648"/>
        <end position="727"/>
    </location>
</feature>
<feature type="compositionally biased region" description="Polar residues" evidence="1">
    <location>
        <begin position="655"/>
        <end position="675"/>
    </location>
</feature>
<dbReference type="STRING" id="936435.F8Q2U4"/>
<evidence type="ECO:0000259" key="2">
    <source>
        <dbReference type="Pfam" id="PF03399"/>
    </source>
</evidence>
<dbReference type="GO" id="GO:0006406">
    <property type="term" value="P:mRNA export from nucleus"/>
    <property type="evidence" value="ECO:0007669"/>
    <property type="project" value="TreeGrafter"/>
</dbReference>
<dbReference type="GO" id="GO:0005737">
    <property type="term" value="C:cytoplasm"/>
    <property type="evidence" value="ECO:0007669"/>
    <property type="project" value="TreeGrafter"/>
</dbReference>
<feature type="region of interest" description="Disordered" evidence="1">
    <location>
        <begin position="942"/>
        <end position="989"/>
    </location>
</feature>
<dbReference type="InParanoid" id="F8Q2U4"/>
<accession>F8Q2U4</accession>
<dbReference type="PANTHER" id="PTHR12436">
    <property type="entry name" value="80 KDA MCM3-ASSOCIATED PROTEIN"/>
    <property type="match status" value="1"/>
</dbReference>
<dbReference type="Proteomes" id="UP000008063">
    <property type="component" value="Unassembled WGS sequence"/>
</dbReference>
<dbReference type="eggNOG" id="KOG1860">
    <property type="taxonomic scope" value="Eukaryota"/>
</dbReference>
<feature type="compositionally biased region" description="Polar residues" evidence="1">
    <location>
        <begin position="948"/>
        <end position="957"/>
    </location>
</feature>
<dbReference type="EMBL" id="GL945482">
    <property type="protein sequence ID" value="EGN97505.1"/>
    <property type="molecule type" value="Genomic_DNA"/>
</dbReference>
<dbReference type="Pfam" id="PF03399">
    <property type="entry name" value="SAC3_GANP"/>
    <property type="match status" value="1"/>
</dbReference>
<keyword evidence="4" id="KW-1185">Reference proteome</keyword>
<feature type="region of interest" description="Disordered" evidence="1">
    <location>
        <begin position="103"/>
        <end position="140"/>
    </location>
</feature>
<dbReference type="OMA" id="RDQKERH"/>
<evidence type="ECO:0000256" key="1">
    <source>
        <dbReference type="SAM" id="MobiDB-lite"/>
    </source>
</evidence>
<dbReference type="HOGENOM" id="CLU_252204_0_0_1"/>
<feature type="compositionally biased region" description="Polar residues" evidence="1">
    <location>
        <begin position="511"/>
        <end position="528"/>
    </location>
</feature>
<protein>
    <recommendedName>
        <fullName evidence="2">SAC3/GANP/THP3 conserved domain-containing protein</fullName>
    </recommendedName>
</protein>
<dbReference type="OrthoDB" id="264795at2759"/>
<feature type="region of interest" description="Disordered" evidence="1">
    <location>
        <begin position="470"/>
        <end position="558"/>
    </location>
</feature>
<reference evidence="4" key="1">
    <citation type="journal article" date="2011" name="Science">
        <title>The plant cell wall-decomposing machinery underlies the functional diversity of forest fungi.</title>
        <authorList>
            <person name="Eastwood D.C."/>
            <person name="Floudas D."/>
            <person name="Binder M."/>
            <person name="Majcherczyk A."/>
            <person name="Schneider P."/>
            <person name="Aerts A."/>
            <person name="Asiegbu F.O."/>
            <person name="Baker S.E."/>
            <person name="Barry K."/>
            <person name="Bendiksby M."/>
            <person name="Blumentritt M."/>
            <person name="Coutinho P.M."/>
            <person name="Cullen D."/>
            <person name="de Vries R.P."/>
            <person name="Gathman A."/>
            <person name="Goodell B."/>
            <person name="Henrissat B."/>
            <person name="Ihrmark K."/>
            <person name="Kauserud H."/>
            <person name="Kohler A."/>
            <person name="LaButti K."/>
            <person name="Lapidus A."/>
            <person name="Lavin J.L."/>
            <person name="Lee Y.-H."/>
            <person name="Lindquist E."/>
            <person name="Lilly W."/>
            <person name="Lucas S."/>
            <person name="Morin E."/>
            <person name="Murat C."/>
            <person name="Oguiza J.A."/>
            <person name="Park J."/>
            <person name="Pisabarro A.G."/>
            <person name="Riley R."/>
            <person name="Rosling A."/>
            <person name="Salamov A."/>
            <person name="Schmidt O."/>
            <person name="Schmutz J."/>
            <person name="Skrede I."/>
            <person name="Stenlid J."/>
            <person name="Wiebenga A."/>
            <person name="Xie X."/>
            <person name="Kuees U."/>
            <person name="Hibbett D.S."/>
            <person name="Hoffmeister D."/>
            <person name="Hoegberg N."/>
            <person name="Martin F."/>
            <person name="Grigoriev I.V."/>
            <person name="Watkinson S.C."/>
        </authorList>
    </citation>
    <scope>NUCLEOTIDE SEQUENCE [LARGE SCALE GENOMIC DNA]</scope>
    <source>
        <strain evidence="4">strain S7.3</strain>
    </source>
</reference>
<evidence type="ECO:0000313" key="3">
    <source>
        <dbReference type="EMBL" id="EGN97505.1"/>
    </source>
</evidence>
<evidence type="ECO:0000313" key="4">
    <source>
        <dbReference type="Proteomes" id="UP000008063"/>
    </source>
</evidence>
<feature type="region of interest" description="Disordered" evidence="1">
    <location>
        <begin position="575"/>
        <end position="598"/>
    </location>
</feature>
<feature type="domain" description="SAC3/GANP/THP3 conserved" evidence="2">
    <location>
        <begin position="188"/>
        <end position="438"/>
    </location>
</feature>
<gene>
    <name evidence="3" type="ORF">SERLA73DRAFT_161517</name>
</gene>
<feature type="compositionally biased region" description="Basic and acidic residues" evidence="1">
    <location>
        <begin position="959"/>
        <end position="968"/>
    </location>
</feature>
<dbReference type="Gene3D" id="1.25.40.990">
    <property type="match status" value="1"/>
</dbReference>
<dbReference type="PANTHER" id="PTHR12436:SF3">
    <property type="entry name" value="GERMINAL-CENTER ASSOCIATED NUCLEAR PROTEIN"/>
    <property type="match status" value="1"/>
</dbReference>
<name>F8Q2U4_SERL3</name>
<organism evidence="4">
    <name type="scientific">Serpula lacrymans var. lacrymans (strain S7.3)</name>
    <name type="common">Dry rot fungus</name>
    <dbReference type="NCBI Taxonomy" id="936435"/>
    <lineage>
        <taxon>Eukaryota</taxon>
        <taxon>Fungi</taxon>
        <taxon>Dikarya</taxon>
        <taxon>Basidiomycota</taxon>
        <taxon>Agaricomycotina</taxon>
        <taxon>Agaricomycetes</taxon>
        <taxon>Agaricomycetidae</taxon>
        <taxon>Boletales</taxon>
        <taxon>Coniophorineae</taxon>
        <taxon>Serpulaceae</taxon>
        <taxon>Serpula</taxon>
    </lineage>
</organism>
<feature type="region of interest" description="Disordered" evidence="1">
    <location>
        <begin position="52"/>
        <end position="89"/>
    </location>
</feature>
<dbReference type="GO" id="GO:0070390">
    <property type="term" value="C:transcription export complex 2"/>
    <property type="evidence" value="ECO:0007669"/>
    <property type="project" value="TreeGrafter"/>
</dbReference>